<dbReference type="EMBL" id="CP083685">
    <property type="protein sequence ID" value="UYU91972.1"/>
    <property type="molecule type" value="Genomic_DNA"/>
</dbReference>
<evidence type="ECO:0000313" key="7">
    <source>
        <dbReference type="Proteomes" id="UP001156218"/>
    </source>
</evidence>
<reference evidence="3 7" key="2">
    <citation type="submission" date="2021-06" db="EMBL/GenBank/DDBJ databases">
        <title>Interrogation of the integrated mobile genetic elements in gut-associated Bacteroides with a consensus prediction approach.</title>
        <authorList>
            <person name="Campbell D.E."/>
            <person name="Leigh J.R."/>
            <person name="Kim T."/>
            <person name="England W."/>
            <person name="Whitaker R.J."/>
            <person name="Degnan P.H."/>
        </authorList>
    </citation>
    <scope>NUCLEOTIDE SEQUENCE [LARGE SCALE GENOMIC DNA]</scope>
    <source>
        <strain evidence="5">VPI-3443</strain>
        <strain evidence="4">VPI-BTDOT2</strain>
        <strain evidence="3 7">WAL8669</strain>
    </source>
</reference>
<evidence type="ECO:0000313" key="5">
    <source>
        <dbReference type="EMBL" id="UYU91972.1"/>
    </source>
</evidence>
<dbReference type="EMBL" id="WCSB01000027">
    <property type="protein sequence ID" value="KAB4448695.1"/>
    <property type="molecule type" value="Genomic_DNA"/>
</dbReference>
<evidence type="ECO:0000313" key="2">
    <source>
        <dbReference type="EMBL" id="KAB4448695.1"/>
    </source>
</evidence>
<evidence type="ECO:0000259" key="1">
    <source>
        <dbReference type="Pfam" id="PF08800"/>
    </source>
</evidence>
<evidence type="ECO:0000313" key="6">
    <source>
        <dbReference type="Proteomes" id="UP000460317"/>
    </source>
</evidence>
<dbReference type="EMBL" id="CP083680">
    <property type="protein sequence ID" value="UYU68665.1"/>
    <property type="molecule type" value="Genomic_DNA"/>
</dbReference>
<dbReference type="Proteomes" id="UP001156218">
    <property type="component" value="Chromosome"/>
</dbReference>
<reference evidence="2 6" key="1">
    <citation type="journal article" date="2019" name="Nat. Med.">
        <title>A library of human gut bacterial isolates paired with longitudinal multiomics data enables mechanistic microbiome research.</title>
        <authorList>
            <person name="Poyet M."/>
            <person name="Groussin M."/>
            <person name="Gibbons S.M."/>
            <person name="Avila-Pacheco J."/>
            <person name="Jiang X."/>
            <person name="Kearney S.M."/>
            <person name="Perrotta A.R."/>
            <person name="Berdy B."/>
            <person name="Zhao S."/>
            <person name="Lieberman T.D."/>
            <person name="Swanson P.K."/>
            <person name="Smith M."/>
            <person name="Roesemann S."/>
            <person name="Alexander J.E."/>
            <person name="Rich S.A."/>
            <person name="Livny J."/>
            <person name="Vlamakis H."/>
            <person name="Clish C."/>
            <person name="Bullock K."/>
            <person name="Deik A."/>
            <person name="Scott J."/>
            <person name="Pierce K.A."/>
            <person name="Xavier R.J."/>
            <person name="Alm E.J."/>
        </authorList>
    </citation>
    <scope>NUCLEOTIDE SEQUENCE [LARGE SCALE GENOMIC DNA]</scope>
    <source>
        <strain evidence="2 6">BIOML-A165</strain>
    </source>
</reference>
<evidence type="ECO:0000313" key="3">
    <source>
        <dbReference type="EMBL" id="UYU68665.1"/>
    </source>
</evidence>
<evidence type="ECO:0000313" key="4">
    <source>
        <dbReference type="EMBL" id="UYU69268.1"/>
    </source>
</evidence>
<dbReference type="EMBL" id="CP083681">
    <property type="protein sequence ID" value="UYU69268.1"/>
    <property type="molecule type" value="Genomic_DNA"/>
</dbReference>
<gene>
    <name evidence="2" type="ORF">GAN93_21345</name>
    <name evidence="4" type="ORF">KQP59_13180</name>
    <name evidence="3" type="ORF">KQP68_10490</name>
    <name evidence="5" type="ORF">KQP74_04870</name>
</gene>
<dbReference type="RefSeq" id="WP_055229423.1">
    <property type="nucleotide sequence ID" value="NZ_CAXSMB010000014.1"/>
</dbReference>
<proteinExistence type="predicted"/>
<accession>A0A412GE39</accession>
<dbReference type="InterPro" id="IPR014907">
    <property type="entry name" value="BT4734-like_N"/>
</dbReference>
<dbReference type="Proteomes" id="UP001156216">
    <property type="component" value="Chromosome"/>
</dbReference>
<dbReference type="Proteomes" id="UP000460317">
    <property type="component" value="Unassembled WGS sequence"/>
</dbReference>
<protein>
    <submittedName>
        <fullName evidence="2">Virulence protein E</fullName>
    </submittedName>
</protein>
<feature type="domain" description="BT4734-like N-terminal" evidence="1">
    <location>
        <begin position="66"/>
        <end position="181"/>
    </location>
</feature>
<organism evidence="2 6">
    <name type="scientific">Bacteroides thetaiotaomicron</name>
    <dbReference type="NCBI Taxonomy" id="818"/>
    <lineage>
        <taxon>Bacteria</taxon>
        <taxon>Pseudomonadati</taxon>
        <taxon>Bacteroidota</taxon>
        <taxon>Bacteroidia</taxon>
        <taxon>Bacteroidales</taxon>
        <taxon>Bacteroidaceae</taxon>
        <taxon>Bacteroides</taxon>
    </lineage>
</organism>
<dbReference type="Proteomes" id="UP001162960">
    <property type="component" value="Chromosome"/>
</dbReference>
<dbReference type="Pfam" id="PF08800">
    <property type="entry name" value="BT4734-like_N"/>
    <property type="match status" value="1"/>
</dbReference>
<dbReference type="AlphaFoldDB" id="A0A412GE39"/>
<sequence length="299" mass="34545">MDSYITLAHRINHTRYNLSYPTLSRVTGMIRDGNMVLCDSQYGKYTLAQAIEHIRKQPENEMQYWKARLLPAVAYNGTFSEIDSTHLISYSNVTAMDFDHIGTQDEMTDLRNWLIRTPCVLCVFVTPGGRGLKALILHDNTDPDRHRDLYTQLLDKFNVAGKDSACKDMARRNYLSYDPDIWMNPNPVTFHYIPTVRAQGKVIQPHAERKVSDKSIINIINSLWKKNNPEYWKEGNRAESIFKLACLMCKWGVDESLAIGYFTEGWKSPTMSEEEILGHVRNAYRAEKNNFGTLEFNVY</sequence>
<name>A0A412GE39_BACT4</name>